<dbReference type="SMART" id="SM00086">
    <property type="entry name" value="PAC"/>
    <property type="match status" value="1"/>
</dbReference>
<dbReference type="CDD" id="cd00130">
    <property type="entry name" value="PAS"/>
    <property type="match status" value="1"/>
</dbReference>
<keyword evidence="5" id="KW-1185">Reference proteome</keyword>
<proteinExistence type="predicted"/>
<sequence>MPSHLHADRCAAEPPGGGALDALITETRRLRGGIDAVRRDAVGDDEECQPDAQQRWRRALCELAAHQLDDLGGQLRQLREGVPPGPTPASGLHTQPDVPAARSGAGAGPHGGAAAYDSPEAAPRVPAAGSLVGRVGSAEWDLLTDEVTWSEELFGIFGRTLSDGPLSLDELPSWVWSEDQTALTAAVTDCLVDGRPVDGEFRLVRPDGSVRTVHMMGEPVLDAEGGTASMWAVLRDVSELRRSERAVRETGDRLERERHLAQTERRLAVELQETVLPPWRGSLRLPQGAGGLSGALELAAHYLPSATGALVGGDWYDALELPGGATLLSAGDLTGHGVAATSGMAMLLGAVRGMAVAGVEPGALMAHLNELLDSAAQPALGSAVCCRYLPHTRTLTWSQAGHPAPLLFRGGAGRSLDRPEGVLLGATSGAVYGQREEQLEPGDLLVLHTDGLAPRSAAFDGTGGADGPARTSTDRLLGLAPRFAAARTAQECVRTVVEEFGDREREDDACVLVARIGD</sequence>
<evidence type="ECO:0000256" key="2">
    <source>
        <dbReference type="SAM" id="MobiDB-lite"/>
    </source>
</evidence>
<dbReference type="RefSeq" id="WP_260221901.1">
    <property type="nucleotide sequence ID" value="NZ_JAJAGO010000022.1"/>
</dbReference>
<organism evidence="4 5">
    <name type="scientific">Streptomyces gossypii</name>
    <dbReference type="NCBI Taxonomy" id="2883101"/>
    <lineage>
        <taxon>Bacteria</taxon>
        <taxon>Bacillati</taxon>
        <taxon>Actinomycetota</taxon>
        <taxon>Actinomycetes</taxon>
        <taxon>Kitasatosporales</taxon>
        <taxon>Streptomycetaceae</taxon>
        <taxon>Streptomyces</taxon>
    </lineage>
</organism>
<dbReference type="SUPFAM" id="SSF81606">
    <property type="entry name" value="PP2C-like"/>
    <property type="match status" value="1"/>
</dbReference>
<dbReference type="PANTHER" id="PTHR43156:SF2">
    <property type="entry name" value="STAGE II SPORULATION PROTEIN E"/>
    <property type="match status" value="1"/>
</dbReference>
<dbReference type="PROSITE" id="PS50113">
    <property type="entry name" value="PAC"/>
    <property type="match status" value="1"/>
</dbReference>
<dbReference type="SUPFAM" id="SSF55785">
    <property type="entry name" value="PYP-like sensor domain (PAS domain)"/>
    <property type="match status" value="1"/>
</dbReference>
<dbReference type="Pfam" id="PF07228">
    <property type="entry name" value="SpoIIE"/>
    <property type="match status" value="1"/>
</dbReference>
<dbReference type="InterPro" id="IPR052016">
    <property type="entry name" value="Bact_Sigma-Reg"/>
</dbReference>
<dbReference type="Gene3D" id="3.30.450.20">
    <property type="entry name" value="PAS domain"/>
    <property type="match status" value="1"/>
</dbReference>
<dbReference type="InterPro" id="IPR036457">
    <property type="entry name" value="PPM-type-like_dom_sf"/>
</dbReference>
<reference evidence="4 5" key="1">
    <citation type="submission" date="2021-10" db="EMBL/GenBank/DDBJ databases">
        <title>Streptomyces gossypii sp. nov., isolated from soil collected from cotton field.</title>
        <authorList>
            <person name="Ge X."/>
            <person name="Chen X."/>
            <person name="Liu W."/>
        </authorList>
    </citation>
    <scope>NUCLEOTIDE SEQUENCE [LARGE SCALE GENOMIC DNA]</scope>
    <source>
        <strain evidence="4 5">N2-109</strain>
    </source>
</reference>
<comment type="caution">
    <text evidence="4">The sequence shown here is derived from an EMBL/GenBank/DDBJ whole genome shotgun (WGS) entry which is preliminary data.</text>
</comment>
<keyword evidence="1" id="KW-0378">Hydrolase</keyword>
<dbReference type="InterPro" id="IPR000700">
    <property type="entry name" value="PAS-assoc_C"/>
</dbReference>
<evidence type="ECO:0000313" key="4">
    <source>
        <dbReference type="EMBL" id="MCT2594559.1"/>
    </source>
</evidence>
<evidence type="ECO:0000256" key="1">
    <source>
        <dbReference type="ARBA" id="ARBA00022801"/>
    </source>
</evidence>
<evidence type="ECO:0000313" key="5">
    <source>
        <dbReference type="Proteomes" id="UP001156389"/>
    </source>
</evidence>
<dbReference type="PANTHER" id="PTHR43156">
    <property type="entry name" value="STAGE II SPORULATION PROTEIN E-RELATED"/>
    <property type="match status" value="1"/>
</dbReference>
<dbReference type="InterPro" id="IPR001610">
    <property type="entry name" value="PAC"/>
</dbReference>
<dbReference type="InterPro" id="IPR001932">
    <property type="entry name" value="PPM-type_phosphatase-like_dom"/>
</dbReference>
<dbReference type="SMART" id="SM00331">
    <property type="entry name" value="PP2C_SIG"/>
    <property type="match status" value="1"/>
</dbReference>
<dbReference type="EMBL" id="JAJAGO010000022">
    <property type="protein sequence ID" value="MCT2594559.1"/>
    <property type="molecule type" value="Genomic_DNA"/>
</dbReference>
<dbReference type="Gene3D" id="3.60.40.10">
    <property type="entry name" value="PPM-type phosphatase domain"/>
    <property type="match status" value="1"/>
</dbReference>
<dbReference type="InterPro" id="IPR013655">
    <property type="entry name" value="PAS_fold_3"/>
</dbReference>
<dbReference type="Pfam" id="PF08447">
    <property type="entry name" value="PAS_3"/>
    <property type="match status" value="1"/>
</dbReference>
<dbReference type="Proteomes" id="UP001156389">
    <property type="component" value="Unassembled WGS sequence"/>
</dbReference>
<protein>
    <submittedName>
        <fullName evidence="4">SpoIIE family protein phosphatase</fullName>
    </submittedName>
</protein>
<dbReference type="InterPro" id="IPR035965">
    <property type="entry name" value="PAS-like_dom_sf"/>
</dbReference>
<evidence type="ECO:0000259" key="3">
    <source>
        <dbReference type="PROSITE" id="PS50113"/>
    </source>
</evidence>
<feature type="region of interest" description="Disordered" evidence="2">
    <location>
        <begin position="77"/>
        <end position="120"/>
    </location>
</feature>
<dbReference type="Gene3D" id="2.10.70.100">
    <property type="match status" value="1"/>
</dbReference>
<gene>
    <name evidence="4" type="ORF">LHJ74_32415</name>
</gene>
<feature type="domain" description="PAC" evidence="3">
    <location>
        <begin position="197"/>
        <end position="249"/>
    </location>
</feature>
<dbReference type="NCBIfam" id="TIGR00229">
    <property type="entry name" value="sensory_box"/>
    <property type="match status" value="1"/>
</dbReference>
<accession>A0ABT2K4K8</accession>
<name>A0ABT2K4K8_9ACTN</name>
<dbReference type="InterPro" id="IPR000014">
    <property type="entry name" value="PAS"/>
</dbReference>